<dbReference type="EMBL" id="LLZZ01000120">
    <property type="protein sequence ID" value="KTB03354.1"/>
    <property type="molecule type" value="Genomic_DNA"/>
</dbReference>
<reference evidence="1 2" key="1">
    <citation type="submission" date="2015-10" db="EMBL/GenBank/DDBJ databases">
        <title>Draft genomes sequences of Candida glabrata isolates 1A, 1B, 2A, 2B, 3A and 3B.</title>
        <authorList>
            <person name="Haavelsrud O.E."/>
            <person name="Gaustad P."/>
        </authorList>
    </citation>
    <scope>NUCLEOTIDE SEQUENCE [LARGE SCALE GENOMIC DNA]</scope>
    <source>
        <strain evidence="1">910700640</strain>
    </source>
</reference>
<accession>A0A0W0C869</accession>
<gene>
    <name evidence="1" type="ORF">AO440_002074</name>
</gene>
<sequence length="68" mass="7108">MAISTSKCLNKSTANTIATAPTVLVKILATAVPSQHVLAQTLLPMNAPAKLASVKHASAKQHSKKNNF</sequence>
<organism evidence="1 2">
    <name type="scientific">Candida glabrata</name>
    <name type="common">Yeast</name>
    <name type="synonym">Torulopsis glabrata</name>
    <dbReference type="NCBI Taxonomy" id="5478"/>
    <lineage>
        <taxon>Eukaryota</taxon>
        <taxon>Fungi</taxon>
        <taxon>Dikarya</taxon>
        <taxon>Ascomycota</taxon>
        <taxon>Saccharomycotina</taxon>
        <taxon>Saccharomycetes</taxon>
        <taxon>Saccharomycetales</taxon>
        <taxon>Saccharomycetaceae</taxon>
        <taxon>Nakaseomyces</taxon>
    </lineage>
</organism>
<proteinExistence type="predicted"/>
<comment type="caution">
    <text evidence="1">The sequence shown here is derived from an EMBL/GenBank/DDBJ whole genome shotgun (WGS) entry which is preliminary data.</text>
</comment>
<name>A0A0W0C869_CANGB</name>
<dbReference type="Proteomes" id="UP000054886">
    <property type="component" value="Unassembled WGS sequence"/>
</dbReference>
<evidence type="ECO:0000313" key="1">
    <source>
        <dbReference type="EMBL" id="KTB03354.1"/>
    </source>
</evidence>
<protein>
    <submittedName>
        <fullName evidence="1">Uncharacterized protein</fullName>
    </submittedName>
</protein>
<dbReference type="AlphaFoldDB" id="A0A0W0C869"/>
<evidence type="ECO:0000313" key="2">
    <source>
        <dbReference type="Proteomes" id="UP000054886"/>
    </source>
</evidence>